<reference evidence="2" key="1">
    <citation type="submission" date="2023-06" db="EMBL/GenBank/DDBJ databases">
        <title>Genome-scale phylogeny and comparative genomics of the fungal order Sordariales.</title>
        <authorList>
            <consortium name="Lawrence Berkeley National Laboratory"/>
            <person name="Hensen N."/>
            <person name="Bonometti L."/>
            <person name="Westerberg I."/>
            <person name="Brannstrom I.O."/>
            <person name="Guillou S."/>
            <person name="Cros-Aarteil S."/>
            <person name="Calhoun S."/>
            <person name="Haridas S."/>
            <person name="Kuo A."/>
            <person name="Mondo S."/>
            <person name="Pangilinan J."/>
            <person name="Riley R."/>
            <person name="Labutti K."/>
            <person name="Andreopoulos B."/>
            <person name="Lipzen A."/>
            <person name="Chen C."/>
            <person name="Yanf M."/>
            <person name="Daum C."/>
            <person name="Ng V."/>
            <person name="Clum A."/>
            <person name="Steindorff A."/>
            <person name="Ohm R."/>
            <person name="Martin F."/>
            <person name="Silar P."/>
            <person name="Natvig D."/>
            <person name="Lalanne C."/>
            <person name="Gautier V."/>
            <person name="Ament-Velasquez S.L."/>
            <person name="Kruys A."/>
            <person name="Hutchinson M.I."/>
            <person name="Powell A.J."/>
            <person name="Barry K."/>
            <person name="Miller A.N."/>
            <person name="Grigoriev I.V."/>
            <person name="Debuchy R."/>
            <person name="Gladieux P."/>
            <person name="Thoren M.H."/>
            <person name="Johannesson H."/>
        </authorList>
    </citation>
    <scope>NUCLEOTIDE SEQUENCE</scope>
    <source>
        <strain evidence="2">8032-3</strain>
    </source>
</reference>
<dbReference type="EMBL" id="MU839020">
    <property type="protein sequence ID" value="KAK1764490.1"/>
    <property type="molecule type" value="Genomic_DNA"/>
</dbReference>
<keyword evidence="1" id="KW-0732">Signal</keyword>
<gene>
    <name evidence="2" type="ORF">QBC33DRAFT_561881</name>
</gene>
<feature type="signal peptide" evidence="1">
    <location>
        <begin position="1"/>
        <end position="24"/>
    </location>
</feature>
<dbReference type="GeneID" id="85313354"/>
<evidence type="ECO:0000313" key="2">
    <source>
        <dbReference type="EMBL" id="KAK1764490.1"/>
    </source>
</evidence>
<proteinExistence type="predicted"/>
<feature type="chain" id="PRO_5042582355" evidence="1">
    <location>
        <begin position="25"/>
        <end position="134"/>
    </location>
</feature>
<dbReference type="AlphaFoldDB" id="A0AAJ0FKW2"/>
<protein>
    <submittedName>
        <fullName evidence="2">Uncharacterized protein</fullName>
    </submittedName>
</protein>
<evidence type="ECO:0000256" key="1">
    <source>
        <dbReference type="SAM" id="SignalP"/>
    </source>
</evidence>
<evidence type="ECO:0000313" key="3">
    <source>
        <dbReference type="Proteomes" id="UP001244011"/>
    </source>
</evidence>
<accession>A0AAJ0FKW2</accession>
<sequence length="134" mass="13562">MQPAASLKAAIATALVFSSSFASAAVVSPESNSAPSIATRQFDVSQIQALAASISQAQWEILSVADRVKYDSQSVLSTWNSGLSVVLSEFLGQLDGNVAVLVASMSGIAGALQVAAGAADVFQNEEGAGADAWA</sequence>
<comment type="caution">
    <text evidence="2">The sequence shown here is derived from an EMBL/GenBank/DDBJ whole genome shotgun (WGS) entry which is preliminary data.</text>
</comment>
<keyword evidence="3" id="KW-1185">Reference proteome</keyword>
<dbReference type="RefSeq" id="XP_060280703.1">
    <property type="nucleotide sequence ID" value="XM_060430167.1"/>
</dbReference>
<name>A0AAJ0FKW2_9PEZI</name>
<dbReference type="Proteomes" id="UP001244011">
    <property type="component" value="Unassembled WGS sequence"/>
</dbReference>
<organism evidence="2 3">
    <name type="scientific">Phialemonium atrogriseum</name>
    <dbReference type="NCBI Taxonomy" id="1093897"/>
    <lineage>
        <taxon>Eukaryota</taxon>
        <taxon>Fungi</taxon>
        <taxon>Dikarya</taxon>
        <taxon>Ascomycota</taxon>
        <taxon>Pezizomycotina</taxon>
        <taxon>Sordariomycetes</taxon>
        <taxon>Sordariomycetidae</taxon>
        <taxon>Cephalothecales</taxon>
        <taxon>Cephalothecaceae</taxon>
        <taxon>Phialemonium</taxon>
    </lineage>
</organism>